<dbReference type="InterPro" id="IPR019207">
    <property type="entry name" value="DUF2092"/>
</dbReference>
<name>A0A2W7QG17_9BACT</name>
<evidence type="ECO:0000313" key="3">
    <source>
        <dbReference type="EMBL" id="PZX47478.1"/>
    </source>
</evidence>
<dbReference type="Gene3D" id="2.50.20.10">
    <property type="entry name" value="Lipoprotein localisation LolA/LolB/LppX"/>
    <property type="match status" value="1"/>
</dbReference>
<evidence type="ECO:0000256" key="1">
    <source>
        <dbReference type="ARBA" id="ARBA00022729"/>
    </source>
</evidence>
<dbReference type="InterPro" id="IPR029046">
    <property type="entry name" value="LolA/LolB/LppX"/>
</dbReference>
<organism evidence="3 4">
    <name type="scientific">Algoriphagus chordae</name>
    <dbReference type="NCBI Taxonomy" id="237019"/>
    <lineage>
        <taxon>Bacteria</taxon>
        <taxon>Pseudomonadati</taxon>
        <taxon>Bacteroidota</taxon>
        <taxon>Cytophagia</taxon>
        <taxon>Cytophagales</taxon>
        <taxon>Cyclobacteriaceae</taxon>
        <taxon>Algoriphagus</taxon>
    </lineage>
</organism>
<evidence type="ECO:0000256" key="2">
    <source>
        <dbReference type="SAM" id="SignalP"/>
    </source>
</evidence>
<keyword evidence="1 2" id="KW-0732">Signal</keyword>
<dbReference type="EMBL" id="QKZT01000025">
    <property type="protein sequence ID" value="PZX47478.1"/>
    <property type="molecule type" value="Genomic_DNA"/>
</dbReference>
<evidence type="ECO:0000313" key="4">
    <source>
        <dbReference type="Proteomes" id="UP000248882"/>
    </source>
</evidence>
<proteinExistence type="predicted"/>
<gene>
    <name evidence="3" type="ORF">LV85_03969</name>
</gene>
<dbReference type="OrthoDB" id="835919at2"/>
<evidence type="ECO:0008006" key="5">
    <source>
        <dbReference type="Google" id="ProtNLM"/>
    </source>
</evidence>
<keyword evidence="4" id="KW-1185">Reference proteome</keyword>
<dbReference type="SUPFAM" id="SSF89392">
    <property type="entry name" value="Prokaryotic lipoproteins and lipoprotein localization factors"/>
    <property type="match status" value="1"/>
</dbReference>
<reference evidence="3 4" key="1">
    <citation type="submission" date="2018-06" db="EMBL/GenBank/DDBJ databases">
        <title>Genomic Encyclopedia of Archaeal and Bacterial Type Strains, Phase II (KMG-II): from individual species to whole genera.</title>
        <authorList>
            <person name="Goeker M."/>
        </authorList>
    </citation>
    <scope>NUCLEOTIDE SEQUENCE [LARGE SCALE GENOMIC DNA]</scope>
    <source>
        <strain evidence="3 4">DSM 19830</strain>
    </source>
</reference>
<protein>
    <recommendedName>
        <fullName evidence="5">DUF2092 domain-containing protein</fullName>
    </recommendedName>
</protein>
<dbReference type="RefSeq" id="WP_111322662.1">
    <property type="nucleotide sequence ID" value="NZ_QKZT01000025.1"/>
</dbReference>
<dbReference type="AlphaFoldDB" id="A0A2W7QG17"/>
<feature type="signal peptide" evidence="2">
    <location>
        <begin position="1"/>
        <end position="20"/>
    </location>
</feature>
<comment type="caution">
    <text evidence="3">The sequence shown here is derived from an EMBL/GenBank/DDBJ whole genome shotgun (WGS) entry which is preliminary data.</text>
</comment>
<feature type="chain" id="PRO_5016072874" description="DUF2092 domain-containing protein" evidence="2">
    <location>
        <begin position="21"/>
        <end position="243"/>
    </location>
</feature>
<sequence>MIRKIGLGLLLILTGHFAQAQEKVMDTTALMILDKMSGVFGELSSVGFTSKVSKDVVYAENFFIKEFSSSKVRFVGPNKFSVRVTGEKREDLYSYNGSQVVYYSFANNIYTVADAPDNLIETIDWLYNDFDVELTTADLFYPSFSKDLVDEMDFIEFLGVTLINGDRVFHIGAANDHVTIQLWISDDGYYLPKKTLITYLDGPQSHQHETDFSDWELNNVYPESMFEFLPPPGAKQITWIKKD</sequence>
<accession>A0A2W7QG17</accession>
<dbReference type="Pfam" id="PF09865">
    <property type="entry name" value="DUF2092"/>
    <property type="match status" value="1"/>
</dbReference>
<dbReference type="Proteomes" id="UP000248882">
    <property type="component" value="Unassembled WGS sequence"/>
</dbReference>